<evidence type="ECO:0000313" key="3">
    <source>
        <dbReference type="Proteomes" id="UP001217741"/>
    </source>
</evidence>
<dbReference type="Proteomes" id="UP001217741">
    <property type="component" value="Unassembled WGS sequence"/>
</dbReference>
<name>A0AAW6PZK2_PSEPU</name>
<reference evidence="2" key="1">
    <citation type="submission" date="2023-03" db="EMBL/GenBank/DDBJ databases">
        <title>Draft assemblies of triclosan tolerant bacteria isolated from returned activated sludge.</title>
        <authorList>
            <person name="Van Hamelsveld S."/>
        </authorList>
    </citation>
    <scope>NUCLEOTIDE SEQUENCE</scope>
    <source>
        <strain evidence="2">GW210012_S60</strain>
    </source>
</reference>
<accession>A0AAW6PZK2</accession>
<evidence type="ECO:0000313" key="2">
    <source>
        <dbReference type="EMBL" id="MDF3874097.1"/>
    </source>
</evidence>
<gene>
    <name evidence="2" type="ORF">P3W50_27050</name>
</gene>
<feature type="region of interest" description="Disordered" evidence="1">
    <location>
        <begin position="1"/>
        <end position="25"/>
    </location>
</feature>
<dbReference type="RefSeq" id="WP_276238039.1">
    <property type="nucleotide sequence ID" value="NZ_JARJLN010000416.1"/>
</dbReference>
<proteinExistence type="predicted"/>
<evidence type="ECO:0000256" key="1">
    <source>
        <dbReference type="SAM" id="MobiDB-lite"/>
    </source>
</evidence>
<organism evidence="2 3">
    <name type="scientific">Pseudomonas putida</name>
    <name type="common">Arthrobacter siderocapsulatus</name>
    <dbReference type="NCBI Taxonomy" id="303"/>
    <lineage>
        <taxon>Bacteria</taxon>
        <taxon>Pseudomonadati</taxon>
        <taxon>Pseudomonadota</taxon>
        <taxon>Gammaproteobacteria</taxon>
        <taxon>Pseudomonadales</taxon>
        <taxon>Pseudomonadaceae</taxon>
        <taxon>Pseudomonas</taxon>
    </lineage>
</organism>
<protein>
    <submittedName>
        <fullName evidence="2">Uncharacterized protein</fullName>
    </submittedName>
</protein>
<dbReference type="AlphaFoldDB" id="A0AAW6PZK2"/>
<comment type="caution">
    <text evidence="2">The sequence shown here is derived from an EMBL/GenBank/DDBJ whole genome shotgun (WGS) entry which is preliminary data.</text>
</comment>
<dbReference type="EMBL" id="JARJLO010000397">
    <property type="protein sequence ID" value="MDF3874097.1"/>
    <property type="molecule type" value="Genomic_DNA"/>
</dbReference>
<sequence length="86" mass="9304">MNEAMMRAALGLTERSTPRKRTTVENPNASKGILVTLSVRGKHGGLPKPFEFLSKSISRLAAEVDAKKAARAKGWTVWAVLEVAQA</sequence>